<accession>A0ABY2E9K1</accession>
<keyword evidence="2" id="KW-1133">Transmembrane helix</keyword>
<dbReference type="EMBL" id="SMNA01000001">
    <property type="protein sequence ID" value="TDE98739.1"/>
    <property type="molecule type" value="Genomic_DNA"/>
</dbReference>
<comment type="caution">
    <text evidence="3">The sequence shown here is derived from an EMBL/GenBank/DDBJ whole genome shotgun (WGS) entry which is preliminary data.</text>
</comment>
<evidence type="ECO:0000313" key="3">
    <source>
        <dbReference type="EMBL" id="TDE98739.1"/>
    </source>
</evidence>
<evidence type="ECO:0000313" key="4">
    <source>
        <dbReference type="Proteomes" id="UP000504882"/>
    </source>
</evidence>
<sequence>MRPPPEHRPAPQDPTPSGRSLGALEQERDRTLSGMLGAVLVMLAAFDLAMLALTVLTPGVCQGYRCDPRVTLLTMASIPVVALVGIVTSQSRRRSGHRGASAVAIALALVLLLGAIAVSN</sequence>
<name>A0ABY2E9K1_9MICO</name>
<keyword evidence="2" id="KW-0812">Transmembrane</keyword>
<keyword evidence="2" id="KW-0472">Membrane</keyword>
<proteinExistence type="predicted"/>
<feature type="transmembrane region" description="Helical" evidence="2">
    <location>
        <begin position="99"/>
        <end position="118"/>
    </location>
</feature>
<evidence type="ECO:0000256" key="1">
    <source>
        <dbReference type="SAM" id="MobiDB-lite"/>
    </source>
</evidence>
<evidence type="ECO:0000256" key="2">
    <source>
        <dbReference type="SAM" id="Phobius"/>
    </source>
</evidence>
<protein>
    <submittedName>
        <fullName evidence="3">Uncharacterized protein</fullName>
    </submittedName>
</protein>
<feature type="region of interest" description="Disordered" evidence="1">
    <location>
        <begin position="1"/>
        <end position="22"/>
    </location>
</feature>
<reference evidence="3 4" key="1">
    <citation type="submission" date="2019-03" db="EMBL/GenBank/DDBJ databases">
        <title>Genomic features of bacteria from cold environments.</title>
        <authorList>
            <person name="Shen L."/>
        </authorList>
    </citation>
    <scope>NUCLEOTIDE SEQUENCE [LARGE SCALE GENOMIC DNA]</scope>
    <source>
        <strain evidence="4">T3246-1</strain>
    </source>
</reference>
<feature type="compositionally biased region" description="Basic and acidic residues" evidence="1">
    <location>
        <begin position="1"/>
        <end position="10"/>
    </location>
</feature>
<feature type="transmembrane region" description="Helical" evidence="2">
    <location>
        <begin position="35"/>
        <end position="57"/>
    </location>
</feature>
<dbReference type="Proteomes" id="UP000504882">
    <property type="component" value="Unassembled WGS sequence"/>
</dbReference>
<gene>
    <name evidence="3" type="ORF">EXU48_00560</name>
</gene>
<feature type="transmembrane region" description="Helical" evidence="2">
    <location>
        <begin position="69"/>
        <end position="87"/>
    </location>
</feature>
<dbReference type="RefSeq" id="WP_133105641.1">
    <property type="nucleotide sequence ID" value="NZ_SMNA01000001.1"/>
</dbReference>
<organism evidence="3 4">
    <name type="scientific">Occultella glacieicola</name>
    <dbReference type="NCBI Taxonomy" id="2518684"/>
    <lineage>
        <taxon>Bacteria</taxon>
        <taxon>Bacillati</taxon>
        <taxon>Actinomycetota</taxon>
        <taxon>Actinomycetes</taxon>
        <taxon>Micrococcales</taxon>
        <taxon>Ruaniaceae</taxon>
        <taxon>Occultella</taxon>
    </lineage>
</organism>
<keyword evidence="4" id="KW-1185">Reference proteome</keyword>